<dbReference type="GO" id="GO:0005524">
    <property type="term" value="F:ATP binding"/>
    <property type="evidence" value="ECO:0007669"/>
    <property type="project" value="UniProtKB-KW"/>
</dbReference>
<dbReference type="AlphaFoldDB" id="A0A1G7CER5"/>
<dbReference type="InterPro" id="IPR010075">
    <property type="entry name" value="PRibForGlyAmidine_synth_PurQ"/>
</dbReference>
<evidence type="ECO:0000256" key="6">
    <source>
        <dbReference type="ARBA" id="ARBA00022840"/>
    </source>
</evidence>
<gene>
    <name evidence="8" type="ORF">SAMN05661003_10961</name>
</gene>
<sequence length="276" mass="30377">MTGQVRTLVIAGNGTNCEREVANACLLAGAEVADIVHIARLLAGEVRLDDYHFLNFAGGFLDGDDLGSAKAGVNRLQHARVAGTPETLADQIRRFVAAGKLVMGVCNGFQLMVKMGLLPALDGNIQQQTASLTFNDGGRFEDRWVYLRVDPASPCIFTRGLEGLYLPVRHGEGKFVVRDAAVLQAIEAQHLAVLQYSDERYQAPVMDYPRNPNGSVAAIAGVCDPTGRLFGLMPHPEAYVHRTHHPRWTRENDLPEEGMGLWLYQNAIRFVREQLL</sequence>
<protein>
    <submittedName>
        <fullName evidence="8">Phosphoribosylformylglycinamidine synthase subunit I</fullName>
    </submittedName>
</protein>
<proteinExistence type="predicted"/>
<dbReference type="PANTHER" id="PTHR10099:SF1">
    <property type="entry name" value="PHOSPHORIBOSYLFORMYLGLYCINAMIDINE SYNTHASE"/>
    <property type="match status" value="1"/>
</dbReference>
<evidence type="ECO:0000256" key="1">
    <source>
        <dbReference type="ARBA" id="ARBA00022490"/>
    </source>
</evidence>
<dbReference type="RefSeq" id="WP_092078653.1">
    <property type="nucleotide sequence ID" value="NZ_FNAQ01000009.1"/>
</dbReference>
<dbReference type="EMBL" id="FNAQ01000009">
    <property type="protein sequence ID" value="SDE37753.1"/>
    <property type="molecule type" value="Genomic_DNA"/>
</dbReference>
<dbReference type="Proteomes" id="UP000243205">
    <property type="component" value="Unassembled WGS sequence"/>
</dbReference>
<name>A0A1G7CER5_9BACT</name>
<dbReference type="GO" id="GO:0016787">
    <property type="term" value="F:hydrolase activity"/>
    <property type="evidence" value="ECO:0007669"/>
    <property type="project" value="UniProtKB-KW"/>
</dbReference>
<keyword evidence="4" id="KW-0658">Purine biosynthesis</keyword>
<keyword evidence="2" id="KW-0436">Ligase</keyword>
<keyword evidence="6" id="KW-0067">ATP-binding</keyword>
<evidence type="ECO:0000256" key="5">
    <source>
        <dbReference type="ARBA" id="ARBA00022801"/>
    </source>
</evidence>
<dbReference type="Gene3D" id="3.40.50.880">
    <property type="match status" value="1"/>
</dbReference>
<dbReference type="InterPro" id="IPR029062">
    <property type="entry name" value="Class_I_gatase-like"/>
</dbReference>
<evidence type="ECO:0000256" key="4">
    <source>
        <dbReference type="ARBA" id="ARBA00022755"/>
    </source>
</evidence>
<evidence type="ECO:0000256" key="2">
    <source>
        <dbReference type="ARBA" id="ARBA00022598"/>
    </source>
</evidence>
<dbReference type="STRING" id="57664.SAMN05661003_10961"/>
<keyword evidence="1" id="KW-0963">Cytoplasm</keyword>
<dbReference type="GO" id="GO:0006189">
    <property type="term" value="P:'de novo' IMP biosynthetic process"/>
    <property type="evidence" value="ECO:0007669"/>
    <property type="project" value="InterPro"/>
</dbReference>
<dbReference type="GO" id="GO:0004642">
    <property type="term" value="F:phosphoribosylformylglycinamidine synthase activity"/>
    <property type="evidence" value="ECO:0007669"/>
    <property type="project" value="InterPro"/>
</dbReference>
<keyword evidence="5" id="KW-0378">Hydrolase</keyword>
<keyword evidence="3" id="KW-0547">Nucleotide-binding</keyword>
<dbReference type="SMART" id="SM01211">
    <property type="entry name" value="GATase_5"/>
    <property type="match status" value="1"/>
</dbReference>
<dbReference type="Pfam" id="PF13507">
    <property type="entry name" value="GATase_5"/>
    <property type="match status" value="1"/>
</dbReference>
<dbReference type="GO" id="GO:0005737">
    <property type="term" value="C:cytoplasm"/>
    <property type="evidence" value="ECO:0007669"/>
    <property type="project" value="TreeGrafter"/>
</dbReference>
<reference evidence="9" key="1">
    <citation type="submission" date="2016-10" db="EMBL/GenBank/DDBJ databases">
        <authorList>
            <person name="Varghese N."/>
            <person name="Submissions S."/>
        </authorList>
    </citation>
    <scope>NUCLEOTIDE SEQUENCE [LARGE SCALE GENOMIC DNA]</scope>
    <source>
        <strain evidence="9">DSM 8987</strain>
    </source>
</reference>
<accession>A0A1G7CER5</accession>
<dbReference type="PANTHER" id="PTHR10099">
    <property type="entry name" value="PHOSPHORIBOSYLFORMYLGLYCINAMIDINE SYNTHASE"/>
    <property type="match status" value="1"/>
</dbReference>
<evidence type="ECO:0000256" key="7">
    <source>
        <dbReference type="ARBA" id="ARBA00022962"/>
    </source>
</evidence>
<dbReference type="SUPFAM" id="SSF52317">
    <property type="entry name" value="Class I glutamine amidotransferase-like"/>
    <property type="match status" value="1"/>
</dbReference>
<evidence type="ECO:0000313" key="8">
    <source>
        <dbReference type="EMBL" id="SDE37753.1"/>
    </source>
</evidence>
<keyword evidence="9" id="KW-1185">Reference proteome</keyword>
<evidence type="ECO:0000256" key="3">
    <source>
        <dbReference type="ARBA" id="ARBA00022741"/>
    </source>
</evidence>
<dbReference type="PIRSF" id="PIRSF001586">
    <property type="entry name" value="FGAM_synth_I"/>
    <property type="match status" value="1"/>
</dbReference>
<dbReference type="OrthoDB" id="9804441at2"/>
<organism evidence="8 9">
    <name type="scientific">Desulfuromonas thiophila</name>
    <dbReference type="NCBI Taxonomy" id="57664"/>
    <lineage>
        <taxon>Bacteria</taxon>
        <taxon>Pseudomonadati</taxon>
        <taxon>Thermodesulfobacteriota</taxon>
        <taxon>Desulfuromonadia</taxon>
        <taxon>Desulfuromonadales</taxon>
        <taxon>Desulfuromonadaceae</taxon>
        <taxon>Desulfuromonas</taxon>
    </lineage>
</organism>
<keyword evidence="7" id="KW-0315">Glutamine amidotransferase</keyword>
<evidence type="ECO:0000313" key="9">
    <source>
        <dbReference type="Proteomes" id="UP000243205"/>
    </source>
</evidence>